<dbReference type="OrthoDB" id="428159at2759"/>
<feature type="compositionally biased region" description="Gly residues" evidence="2">
    <location>
        <begin position="1651"/>
        <end position="1662"/>
    </location>
</feature>
<dbReference type="GO" id="GO:0045053">
    <property type="term" value="P:protein retention in Golgi apparatus"/>
    <property type="evidence" value="ECO:0007669"/>
    <property type="project" value="TreeGrafter"/>
</dbReference>
<evidence type="ECO:0000313" key="4">
    <source>
        <dbReference type="Proteomes" id="UP000031737"/>
    </source>
</evidence>
<protein>
    <recommendedName>
        <fullName evidence="5">Chorein N-terminal domain-containing protein</fullName>
    </recommendedName>
</protein>
<dbReference type="GO" id="GO:0006623">
    <property type="term" value="P:protein targeting to vacuole"/>
    <property type="evidence" value="ECO:0007669"/>
    <property type="project" value="TreeGrafter"/>
</dbReference>
<evidence type="ECO:0000256" key="1">
    <source>
        <dbReference type="ARBA" id="ARBA00006545"/>
    </source>
</evidence>
<name>A0A061IT00_TRYRA</name>
<evidence type="ECO:0008006" key="5">
    <source>
        <dbReference type="Google" id="ProtNLM"/>
    </source>
</evidence>
<organism evidence="3 4">
    <name type="scientific">Trypanosoma rangeli SC58</name>
    <dbReference type="NCBI Taxonomy" id="429131"/>
    <lineage>
        <taxon>Eukaryota</taxon>
        <taxon>Discoba</taxon>
        <taxon>Euglenozoa</taxon>
        <taxon>Kinetoplastea</taxon>
        <taxon>Metakinetoplastina</taxon>
        <taxon>Trypanosomatida</taxon>
        <taxon>Trypanosomatidae</taxon>
        <taxon>Trypanosoma</taxon>
        <taxon>Herpetosoma</taxon>
    </lineage>
</organism>
<dbReference type="PANTHER" id="PTHR16166:SF93">
    <property type="entry name" value="INTERMEMBRANE LIPID TRANSFER PROTEIN VPS13"/>
    <property type="match status" value="1"/>
</dbReference>
<evidence type="ECO:0000256" key="2">
    <source>
        <dbReference type="SAM" id="MobiDB-lite"/>
    </source>
</evidence>
<dbReference type="PANTHER" id="PTHR16166">
    <property type="entry name" value="VACUOLAR PROTEIN SORTING-ASSOCIATED PROTEIN VPS13"/>
    <property type="match status" value="1"/>
</dbReference>
<feature type="region of interest" description="Disordered" evidence="2">
    <location>
        <begin position="1978"/>
        <end position="1997"/>
    </location>
</feature>
<evidence type="ECO:0000313" key="3">
    <source>
        <dbReference type="EMBL" id="ESL05624.1"/>
    </source>
</evidence>
<keyword evidence="4" id="KW-1185">Reference proteome</keyword>
<proteinExistence type="inferred from homology"/>
<comment type="similarity">
    <text evidence="1">Belongs to the VPS13 family.</text>
</comment>
<feature type="region of interest" description="Disordered" evidence="2">
    <location>
        <begin position="1639"/>
        <end position="1663"/>
    </location>
</feature>
<dbReference type="InterPro" id="IPR026847">
    <property type="entry name" value="VPS13"/>
</dbReference>
<gene>
    <name evidence="3" type="ORF">TRSC58_06720</name>
</gene>
<accession>A0A061IT00</accession>
<feature type="region of interest" description="Disordered" evidence="2">
    <location>
        <begin position="2731"/>
        <end position="2750"/>
    </location>
</feature>
<dbReference type="EMBL" id="AUPL01006720">
    <property type="protein sequence ID" value="ESL05624.1"/>
    <property type="molecule type" value="Genomic_DNA"/>
</dbReference>
<dbReference type="Proteomes" id="UP000031737">
    <property type="component" value="Unassembled WGS sequence"/>
</dbReference>
<feature type="compositionally biased region" description="Basic and acidic residues" evidence="2">
    <location>
        <begin position="1979"/>
        <end position="1997"/>
    </location>
</feature>
<reference evidence="3 4" key="1">
    <citation type="submission" date="2013-07" db="EMBL/GenBank/DDBJ databases">
        <authorList>
            <person name="Stoco P.H."/>
            <person name="Wagner G."/>
            <person name="Gerber A."/>
            <person name="Zaha A."/>
            <person name="Thompson C."/>
            <person name="Bartholomeu D.C."/>
            <person name="Luckemeyer D.D."/>
            <person name="Bahia D."/>
            <person name="Loreto E."/>
            <person name="Prestes E.B."/>
            <person name="Lima F.M."/>
            <person name="Rodrigues-Luiz G."/>
            <person name="Vallejo G.A."/>
            <person name="Filho J.F."/>
            <person name="Monteiro K.M."/>
            <person name="Tyler K.M."/>
            <person name="de Almeida L.G."/>
            <person name="Ortiz M.F."/>
            <person name="Siervo M.A."/>
            <person name="de Moraes M.H."/>
            <person name="Cunha O.L."/>
            <person name="Mendonca-Neto R."/>
            <person name="Silva R."/>
            <person name="Teixeira S.M."/>
            <person name="Murta S.M."/>
            <person name="Sincero T.C."/>
            <person name="Mendes T.A."/>
            <person name="Urmenyi T.P."/>
            <person name="Silva V.G."/>
            <person name="da Rocha W.D."/>
            <person name="Andersson B."/>
            <person name="Romanha A.J."/>
            <person name="Steindel M."/>
            <person name="de Vasconcelos A.T."/>
            <person name="Grisard E.C."/>
        </authorList>
    </citation>
    <scope>NUCLEOTIDE SEQUENCE [LARGE SCALE GENOMIC DNA]</scope>
    <source>
        <strain evidence="3 4">SC58</strain>
    </source>
</reference>
<comment type="caution">
    <text evidence="3">The sequence shown here is derived from an EMBL/GenBank/DDBJ whole genome shotgun (WGS) entry which is preliminary data.</text>
</comment>
<sequence>MIIAKYIISWVSTYIGGIIKRWNKDSISVSILRGCIELRNIELNDDITAFFRAFFSLERASIGHVRLTVPWTALYSRSCELCFEDVVLFFGHHSQEEVVDNKGNPLDGKQKIVEFLDSLQHDPQMNTENRRHNFWDRLKRIILRNITIVLKKCVVRYEQMGPPPLSATIHLQYLSCITANAMREVCFVKDDTCKFCRIVLLNGLSFILTSLDDTDFSSRPWHTIPSESIPFLVRDVIEREVKISGYFLNPSSAEVFGVLQFESSNLHIGAHISVCCNEIDLDFSKLKALLAMASCITSLQLCSTNENKLRPIQRPCRNTPGSCVAWWSYTSRRILSNVRSYVKEAPFQWTTYQDWKCHAEEYYKHYLLTLGAPWVFGLQLNTKIYQEALGAFPIEYLIQVRQEARFVLEQFRLTGRVFPRHYGDKVCDRGDGYRVSVVEVLKGHDGTAPLRLKSSISLVVPKLLICLKGNEMLFNLNLTGICIRLSHLDVGFRIVFSAYSIRASSEIAGSNVMDILSILDESQTREELMISYLRNGENKELSVLLNSVGIRCDQWIAEKLITEFYILEEANLFVWCTFAVTSESGLRHPLKTQIKIRNMVLGLENFEVSVEDLCFEVSWRCARLCINEACHSPFIVLTNLIFSLSTTSTILIEESYIYGVLPSFYALRSEVRGVMLIYDYIIHWAQEKDTLDTVEVIDGFEFLLPLFILELPGACAPFKIRHFAICMTPAAPWRLRASCTTMTCDGVLSDTTMQLTIVGGTGKKENSLKGSFKNLNSGLLVTALFEGGHVVLEAGIATLLEFLNDLFFVAVFPAEINAPVFRNEGLMSPSLEVLISCSNISFDILGESSGLWTTPFRLYCNGPESLLVELKRFPDTRMNTTLSFDRSCFCSVDNLSLIFPSFSEAGVLQVVMVWQPPIALADEEQYTTLTTSITVVERFFTAYFPAINAVLRQFGQQGSTLYRLRSLGSRLHFGLRTSHEQVYAVPFWPHRTIFKVDAKDTLMLYYPWYKKELDGLFSMTEVHIRTSVPSCKVTWSFDGSKGQMLTEVFLITGLPRVMKSSCSFGSTVRLGSNTLAIEIRHNVTYDAEMQREAFTLVIKGQDVNKVPQVSEAVNATKFTPCVNCMKPLVISIEEAYHFSAIVSAVFGASLPQEVSVETYPKRERSLKLNIAPFVVYSPHSFDVACVSWEGVDIRMEKDGTYEGNIRAMSLLHDASLRATEHQDMAALWDYLHTVQNTFAFVEIMGSCDTEGNCITLKKTFETDTAMLCVGGVFMHLTEKRLPLLLHQFLDLHRFLSTDLPPLPVLPRETVIASPDKTHAFLLIHLAKVHVGFTWSSRMSGVYEELHLALRAFTWRSDGALTLENGGVQLKWFDAAPPGGSMSPCDLLLREANETVSLIEDVSMSTQTSNVGSLCVTVSPIRMNLAFDTYLSLAELVGYHLRLELGNPVKGASEELAFVDAAGQGALTLDSSLSFASNLPSSGTVGAFPSFVGTESVLQSAAMSPNWQFTLELVEVTLTVAKERRVHGAGNINSKPLCWLYLTNVVFGLFPNLVSFALREVNLSCIRETSAVTISGVQFSSSRAAVSGHSLPEIVCVVESMVTRLFTPDLLTCFDCLVRTPAEELGELYWGTMHPSGNDSLRHAHTDSRAGAGDGSSGGGGGKGKYRKLEVVTVDTPVWKLESDLVLGRNGGTVLQFSNMNANNIHVEMQGRSITIAPPWNAETEIVMVVDAGLSLTFSDGRFVLPSVFSEQFQLRRLERLGEEALLLPFLALGECSYIRCINVRYATTERYELHCHKPPPLQQDGATGTVQPHCWKLRAGIRSFMLHLCSQREIGGVRATVVIEARMLLRGGAIERGEVAFENLGVVTRSTASTTDVCSITTTTSNNNNSMSGCATDNVLIAPVSIHLCILEGRQFAFGAGRLVVDAMVSEVLLLSTMVREFTFFARHVASFWHSPMEQAYKLQVGRVLGWKLMRARGGSHEKGGDARHRDESQSDESLHTVPAFSLAVFLPFMEVTLSSVKYPLVQLSLSDIVWKENVFHTNRKTLLQNQQLFLRVYGKGRWDTVIPPKSVMSLEAVRSWSRRTRTEQIELQCEGFVMHLSHLLLSKMLHVHREWSELYASMLEHAHHVGEPSSPLGSASVSNHDATATHRFINVFDDVFYLFVGKDLEHGEIVPLPSCTAVYLTLPFNRADAVRLYLYPRHCIELDEHGRHVRNSEGLRRDMQYCHVVASQLQYGRAFGLVMDDLLVVMSCIETDGVQTGMTPLTSAYAGYCLYSDTNAAPLTVTNAAAPGSRFTNASMTPVRGADEAGLVVVRLHSQRTLCNGIGMVIEVRQYLLGDSGETTASDDFWIVPPNAGYPLLGLCSRVELRLSLDGYVYCTSFSTLSLESGVVLTLQPLGDAASPAACHSFLPVCLFMALQRFAESGSVIIHIFPRMTVINHIGVPVKLSLWQEEGSEPEREAVTAAELLQHRDASVSSNFAAAAVGGQGVVASSRSGVRSSRRRLIRIGGHGALPHRDALPICQCSYSGGLLLRLSFTQTGGETLQTKEAVKVCSSLKRRVGREPCLVRMRDSGGRSFYVQVAVLHRALLLSVGHWVINLTEYPVLLTDSFVSRRLTAGQLVHTGIPPSQGLPFLIGSHPAEFTLAFLKLALDGEWSGGIQTRVGSHGVVESPRSVVGGLTRSCNYVIQFPRMQEGRPVVLLLTPRWVFVNNTNRRLKVHFAFPVPKRRHSSKRLHAGERTSPTPQTAATKTEAEAAVEMATETETQPLSFVTLRPGEHHFSCIGTTTGNMVSFQDTLEDSAPSITTFSYDDVRHTNLAEFYEVHRTASISVDGPCHATFNLWASLRQPEVVPSVLYGARTMAPASYLSSPQFSAGSSHFGEDVAFVTGRISVTVQHIDNVLAVVINSIHATNMVIQNRARNETLAVRQKGSQRRTVIPPCQNRFFLWEDYRTDPVVLLHVIGHKGAWFEVNFSRGDCQVQRRHTSEATADVLTPFSLRACTSTSNAQHVTILFTDESIPPHASFDDAWHTSVGYTLSFPALELLWLTEERPGGEKPHALLVLRGLQVQTLVAGNTHTISVMLKRVQVVDVREQAAVVLHRASPASPNTAEAVTSGGILSWFWRGEEVPQQDLQAVYAAMISTSGVTRVTELSFVIAPIAVDVSDHFVVSVWHEYRGLLSLFADSGSGGTAALASTALASLWMSRRELSLGLVTRLHKSGRSLSGPTAGVTSASASTAMTTAAHSNQHETHDGPALLFIDQARFSRLTVFLTFSRHKPDPLWGLVGMYTLMIPKRLRQREFSWTALAVNNSAMTWGLLLAQAQHWLMDGALRQWPKVTRLGTIIDKFKGDPYKRVTLADTPAPMLSDVDKFSDDDDDED</sequence>
<dbReference type="VEuPathDB" id="TriTrypDB:TRSC58_06720"/>